<dbReference type="AlphaFoldDB" id="A0A9W3AST0"/>
<dbReference type="Pfam" id="PF09612">
    <property type="entry name" value="HtrL_YibB"/>
    <property type="match status" value="1"/>
</dbReference>
<dbReference type="RefSeq" id="XP_055890337.1">
    <property type="nucleotide sequence ID" value="XM_056034362.1"/>
</dbReference>
<keyword evidence="2" id="KW-1185">Reference proteome</keyword>
<sequence>MGATRCSKVTGFNTFVIALLLSLTFIVISWLQDPRTLVPLVRVLDNKNRFLTTGSLNTTEDFGVFGPEKGLYNFTVVTGLMDIGRGSWSHQSRTYDQYLSYLRQVLRLDVNLVVYVDRKGQDFVEKTRHGRERHTKIIVMELVDLPYYRYKDRIAEIMNSTEYKTDNVLVQYHLCESYIPEYDIITLSKMYFINRTVWENPFQTSYFVWLDGGYSHGKDIYPKNSVWIPKGLFEYSDKVTFIEREPVKDYENKTDRLHKMTTGSLMGGFFAGGGQVLKELSQMQVELMNEWMKKGIIDDDQGAFMLLYFRKPSLFHLVKGEWNDVFKLFNVD</sequence>
<reference evidence="3" key="1">
    <citation type="submission" date="2025-08" db="UniProtKB">
        <authorList>
            <consortium name="RefSeq"/>
        </authorList>
    </citation>
    <scope>IDENTIFICATION</scope>
</reference>
<keyword evidence="1" id="KW-1133">Transmembrane helix</keyword>
<protein>
    <submittedName>
        <fullName evidence="3">Protein HtrL-like</fullName>
    </submittedName>
</protein>
<evidence type="ECO:0000313" key="2">
    <source>
        <dbReference type="Proteomes" id="UP001165740"/>
    </source>
</evidence>
<evidence type="ECO:0000256" key="1">
    <source>
        <dbReference type="SAM" id="Phobius"/>
    </source>
</evidence>
<accession>A0A9W3AST0</accession>
<keyword evidence="1" id="KW-0472">Membrane</keyword>
<organism evidence="2 3">
    <name type="scientific">Biomphalaria glabrata</name>
    <name type="common">Bloodfluke planorb</name>
    <name type="synonym">Freshwater snail</name>
    <dbReference type="NCBI Taxonomy" id="6526"/>
    <lineage>
        <taxon>Eukaryota</taxon>
        <taxon>Metazoa</taxon>
        <taxon>Spiralia</taxon>
        <taxon>Lophotrochozoa</taxon>
        <taxon>Mollusca</taxon>
        <taxon>Gastropoda</taxon>
        <taxon>Heterobranchia</taxon>
        <taxon>Euthyneura</taxon>
        <taxon>Panpulmonata</taxon>
        <taxon>Hygrophila</taxon>
        <taxon>Lymnaeoidea</taxon>
        <taxon>Planorbidae</taxon>
        <taxon>Biomphalaria</taxon>
    </lineage>
</organism>
<dbReference type="OMA" id="WSAIREY"/>
<keyword evidence="1" id="KW-0812">Transmembrane</keyword>
<gene>
    <name evidence="3" type="primary">LOC106076358</name>
</gene>
<dbReference type="OrthoDB" id="411632at2759"/>
<evidence type="ECO:0000313" key="3">
    <source>
        <dbReference type="RefSeq" id="XP_055890337.1"/>
    </source>
</evidence>
<dbReference type="Proteomes" id="UP001165740">
    <property type="component" value="Chromosome 7"/>
</dbReference>
<proteinExistence type="predicted"/>
<name>A0A9W3AST0_BIOGL</name>
<dbReference type="InterPro" id="IPR011735">
    <property type="entry name" value="WlaTC/HtrL_glycosyltransf"/>
</dbReference>
<dbReference type="GeneID" id="106076358"/>
<feature type="transmembrane region" description="Helical" evidence="1">
    <location>
        <begin position="12"/>
        <end position="31"/>
    </location>
</feature>